<dbReference type="AlphaFoldDB" id="A0A5D2SAW3"/>
<evidence type="ECO:0000313" key="2">
    <source>
        <dbReference type="Proteomes" id="UP000323597"/>
    </source>
</evidence>
<protein>
    <submittedName>
        <fullName evidence="1">Uncharacterized protein</fullName>
    </submittedName>
</protein>
<accession>A0A5D2SAW3</accession>
<reference evidence="1 2" key="1">
    <citation type="submission" date="2019-07" db="EMBL/GenBank/DDBJ databases">
        <title>WGS assembly of Gossypium mustelinum.</title>
        <authorList>
            <person name="Chen Z.J."/>
            <person name="Sreedasyam A."/>
            <person name="Ando A."/>
            <person name="Song Q."/>
            <person name="De L."/>
            <person name="Hulse-Kemp A."/>
            <person name="Ding M."/>
            <person name="Ye W."/>
            <person name="Kirkbride R."/>
            <person name="Jenkins J."/>
            <person name="Plott C."/>
            <person name="Lovell J."/>
            <person name="Lin Y.-M."/>
            <person name="Vaughn R."/>
            <person name="Liu B."/>
            <person name="Li W."/>
            <person name="Simpson S."/>
            <person name="Scheffler B."/>
            <person name="Saski C."/>
            <person name="Grover C."/>
            <person name="Hu G."/>
            <person name="Conover J."/>
            <person name="Carlson J."/>
            <person name="Shu S."/>
            <person name="Boston L."/>
            <person name="Williams M."/>
            <person name="Peterson D."/>
            <person name="Mcgee K."/>
            <person name="Jones D."/>
            <person name="Wendel J."/>
            <person name="Stelly D."/>
            <person name="Grimwood J."/>
            <person name="Schmutz J."/>
        </authorList>
    </citation>
    <scope>NUCLEOTIDE SEQUENCE [LARGE SCALE GENOMIC DNA]</scope>
    <source>
        <strain evidence="1">1408120.09</strain>
    </source>
</reference>
<sequence>MANIEVGRERGRVFNSPIVCLPKSLTLSCFPLFFSQFQNQVVCLSPPNHRSTSTVKTSTDPPPSSTQFQNQAFKGLFIPESPTKSYLRLST</sequence>
<gene>
    <name evidence="1" type="ORF">E1A91_D12G072400v1</name>
</gene>
<organism evidence="1 2">
    <name type="scientific">Gossypium mustelinum</name>
    <name type="common">Cotton</name>
    <name type="synonym">Gossypium caicoense</name>
    <dbReference type="NCBI Taxonomy" id="34275"/>
    <lineage>
        <taxon>Eukaryota</taxon>
        <taxon>Viridiplantae</taxon>
        <taxon>Streptophyta</taxon>
        <taxon>Embryophyta</taxon>
        <taxon>Tracheophyta</taxon>
        <taxon>Spermatophyta</taxon>
        <taxon>Magnoliopsida</taxon>
        <taxon>eudicotyledons</taxon>
        <taxon>Gunneridae</taxon>
        <taxon>Pentapetalae</taxon>
        <taxon>rosids</taxon>
        <taxon>malvids</taxon>
        <taxon>Malvales</taxon>
        <taxon>Malvaceae</taxon>
        <taxon>Malvoideae</taxon>
        <taxon>Gossypium</taxon>
    </lineage>
</organism>
<keyword evidence="2" id="KW-1185">Reference proteome</keyword>
<proteinExistence type="predicted"/>
<dbReference type="EMBL" id="CM017660">
    <property type="protein sequence ID" value="TYI50011.1"/>
    <property type="molecule type" value="Genomic_DNA"/>
</dbReference>
<name>A0A5D2SAW3_GOSMU</name>
<evidence type="ECO:0000313" key="1">
    <source>
        <dbReference type="EMBL" id="TYI50011.1"/>
    </source>
</evidence>
<dbReference type="Proteomes" id="UP000323597">
    <property type="component" value="Chromosome D12"/>
</dbReference>